<dbReference type="OrthoDB" id="9803194at2"/>
<dbReference type="SUPFAM" id="SSF53092">
    <property type="entry name" value="Creatinase/prolidase N-terminal domain"/>
    <property type="match status" value="1"/>
</dbReference>
<dbReference type="InterPro" id="IPR000587">
    <property type="entry name" value="Creatinase_N"/>
</dbReference>
<keyword evidence="4" id="KW-1185">Reference proteome</keyword>
<dbReference type="Proteomes" id="UP000005713">
    <property type="component" value="Unassembled WGS sequence"/>
</dbReference>
<accession>A3K8Z4</accession>
<gene>
    <name evidence="3" type="ORF">SSE37_18105</name>
</gene>
<name>A3K8Z4_SAGS3</name>
<dbReference type="Gene3D" id="3.40.350.10">
    <property type="entry name" value="Creatinase/prolidase N-terminal domain"/>
    <property type="match status" value="1"/>
</dbReference>
<dbReference type="PANTHER" id="PTHR46112:SF2">
    <property type="entry name" value="XAA-PRO AMINOPEPTIDASE P-RELATED"/>
    <property type="match status" value="1"/>
</dbReference>
<dbReference type="EMBL" id="AAYA01000016">
    <property type="protein sequence ID" value="EBA06377.1"/>
    <property type="molecule type" value="Genomic_DNA"/>
</dbReference>
<dbReference type="Pfam" id="PF00557">
    <property type="entry name" value="Peptidase_M24"/>
    <property type="match status" value="1"/>
</dbReference>
<sequence length="410" mass="45151">MTITTLEKPTQSRPQSYRFHQGDRVLPFAPAEYDARLAGLRAILRDAGLDAAVLTSMHNIAYYSGFLYCSFGRPYGLVVTQTESVTISAGIDAGQPWRRCHGDNITYTDWERNNYWRAILSVTGEGKAIGYEADHMTLASKGLMDSFLKPSTSADIAPATMRQRMMKSAAEIELIRAGAAVADVGGYAIHDAIRPGIREIDVAMAGRDAMELEIAARFPDAEYRDTWVWFQSGINTDGAHNPVTARQLQRGDILSLNCFPMISGYYTALERTLFVGEVDPAALKIWEANVAAHEYGMSLLKPGASCADITLKINDFFAERDLLQYRTFGYGHSFGVLSHYYGREAGLELREDIDTVLEPGMVISMEPMLTIPEGQPGAGGYREHDILVITGDGNENITGYPYGPDFNVVG</sequence>
<comment type="caution">
    <text evidence="3">The sequence shown here is derived from an EMBL/GenBank/DDBJ whole genome shotgun (WGS) entry which is preliminary data.</text>
</comment>
<reference evidence="3 4" key="1">
    <citation type="submission" date="2006-06" db="EMBL/GenBank/DDBJ databases">
        <authorList>
            <person name="Moran M.A."/>
            <person name="Ferriera S."/>
            <person name="Johnson J."/>
            <person name="Kravitz S."/>
            <person name="Beeson K."/>
            <person name="Sutton G."/>
            <person name="Rogers Y.-H."/>
            <person name="Friedman R."/>
            <person name="Frazier M."/>
            <person name="Venter J.C."/>
        </authorList>
    </citation>
    <scope>NUCLEOTIDE SEQUENCE [LARGE SCALE GENOMIC DNA]</scope>
    <source>
        <strain evidence="3 4">E-37</strain>
    </source>
</reference>
<evidence type="ECO:0000313" key="4">
    <source>
        <dbReference type="Proteomes" id="UP000005713"/>
    </source>
</evidence>
<dbReference type="InterPro" id="IPR050659">
    <property type="entry name" value="Peptidase_M24B"/>
</dbReference>
<dbReference type="PANTHER" id="PTHR46112">
    <property type="entry name" value="AMINOPEPTIDASE"/>
    <property type="match status" value="1"/>
</dbReference>
<evidence type="ECO:0000259" key="2">
    <source>
        <dbReference type="Pfam" id="PF01321"/>
    </source>
</evidence>
<dbReference type="InterPro" id="IPR029149">
    <property type="entry name" value="Creatin/AminoP/Spt16_N"/>
</dbReference>
<dbReference type="Pfam" id="PF01321">
    <property type="entry name" value="Creatinase_N"/>
    <property type="match status" value="1"/>
</dbReference>
<dbReference type="Gene3D" id="3.90.230.10">
    <property type="entry name" value="Creatinase/methionine aminopeptidase superfamily"/>
    <property type="match status" value="1"/>
</dbReference>
<dbReference type="SUPFAM" id="SSF55920">
    <property type="entry name" value="Creatinase/aminopeptidase"/>
    <property type="match status" value="1"/>
</dbReference>
<proteinExistence type="predicted"/>
<dbReference type="InterPro" id="IPR000994">
    <property type="entry name" value="Pept_M24"/>
</dbReference>
<feature type="domain" description="Peptidase M24" evidence="1">
    <location>
        <begin position="173"/>
        <end position="390"/>
    </location>
</feature>
<protein>
    <submittedName>
        <fullName evidence="3">Creatinase</fullName>
    </submittedName>
</protein>
<dbReference type="InterPro" id="IPR036005">
    <property type="entry name" value="Creatinase/aminopeptidase-like"/>
</dbReference>
<evidence type="ECO:0000259" key="1">
    <source>
        <dbReference type="Pfam" id="PF00557"/>
    </source>
</evidence>
<dbReference type="AlphaFoldDB" id="A3K8Z4"/>
<dbReference type="eggNOG" id="COG0006">
    <property type="taxonomic scope" value="Bacteria"/>
</dbReference>
<feature type="domain" description="Creatinase N-terminal" evidence="2">
    <location>
        <begin position="36"/>
        <end position="165"/>
    </location>
</feature>
<evidence type="ECO:0000313" key="3">
    <source>
        <dbReference type="EMBL" id="EBA06377.1"/>
    </source>
</evidence>
<organism evidence="3 4">
    <name type="scientific">Sagittula stellata (strain ATCC 700073 / DSM 11524 / E-37)</name>
    <dbReference type="NCBI Taxonomy" id="388399"/>
    <lineage>
        <taxon>Bacteria</taxon>
        <taxon>Pseudomonadati</taxon>
        <taxon>Pseudomonadota</taxon>
        <taxon>Alphaproteobacteria</taxon>
        <taxon>Rhodobacterales</taxon>
        <taxon>Roseobacteraceae</taxon>
        <taxon>Sagittula</taxon>
    </lineage>
</organism>
<dbReference type="RefSeq" id="WP_005862696.1">
    <property type="nucleotide sequence ID" value="NZ_AAYA01000016.1"/>
</dbReference>